<comment type="similarity">
    <text evidence="13">Belongs to the G-protein coupled receptor 1 family.</text>
</comment>
<gene>
    <name evidence="16" type="primary">LOC107372740</name>
</gene>
<name>A0A8C6LHD2_NOTFU</name>
<evidence type="ECO:0000256" key="8">
    <source>
        <dbReference type="ARBA" id="ARBA00023136"/>
    </source>
</evidence>
<organism evidence="16 17">
    <name type="scientific">Nothobranchius furzeri</name>
    <name type="common">Turquoise killifish</name>
    <dbReference type="NCBI Taxonomy" id="105023"/>
    <lineage>
        <taxon>Eukaryota</taxon>
        <taxon>Metazoa</taxon>
        <taxon>Chordata</taxon>
        <taxon>Craniata</taxon>
        <taxon>Vertebrata</taxon>
        <taxon>Euteleostomi</taxon>
        <taxon>Actinopterygii</taxon>
        <taxon>Neopterygii</taxon>
        <taxon>Teleostei</taxon>
        <taxon>Neoteleostei</taxon>
        <taxon>Acanthomorphata</taxon>
        <taxon>Ovalentaria</taxon>
        <taxon>Atherinomorphae</taxon>
        <taxon>Cyprinodontiformes</taxon>
        <taxon>Nothobranchiidae</taxon>
        <taxon>Nothobranchius</taxon>
    </lineage>
</organism>
<evidence type="ECO:0000256" key="4">
    <source>
        <dbReference type="ARBA" id="ARBA00022692"/>
    </source>
</evidence>
<feature type="transmembrane region" description="Helical" evidence="14">
    <location>
        <begin position="24"/>
        <end position="50"/>
    </location>
</feature>
<dbReference type="FunFam" id="1.20.1070.10:FF:000024">
    <property type="entry name" value="Olfactory receptor"/>
    <property type="match status" value="1"/>
</dbReference>
<evidence type="ECO:0000256" key="1">
    <source>
        <dbReference type="ARBA" id="ARBA00004651"/>
    </source>
</evidence>
<dbReference type="PANTHER" id="PTHR26451:SF847">
    <property type="entry name" value="ODORANT RECEPTOR-RELATED"/>
    <property type="match status" value="1"/>
</dbReference>
<feature type="transmembrane region" description="Helical" evidence="14">
    <location>
        <begin position="269"/>
        <end position="289"/>
    </location>
</feature>
<dbReference type="GeneID" id="107372740"/>
<evidence type="ECO:0000256" key="12">
    <source>
        <dbReference type="ARBA" id="ARBA00023224"/>
    </source>
</evidence>
<evidence type="ECO:0000256" key="9">
    <source>
        <dbReference type="ARBA" id="ARBA00023157"/>
    </source>
</evidence>
<dbReference type="PROSITE" id="PS50262">
    <property type="entry name" value="G_PROTEIN_RECEP_F1_2"/>
    <property type="match status" value="1"/>
</dbReference>
<keyword evidence="2 14" id="KW-1003">Cell membrane</keyword>
<dbReference type="SUPFAM" id="SSF81321">
    <property type="entry name" value="Family A G protein-coupled receptor-like"/>
    <property type="match status" value="1"/>
</dbReference>
<keyword evidence="3 14" id="KW-0716">Sensory transduction</keyword>
<dbReference type="PANTHER" id="PTHR26451">
    <property type="entry name" value="G_PROTEIN_RECEP_F1_2 DOMAIN-CONTAINING PROTEIN"/>
    <property type="match status" value="1"/>
</dbReference>
<dbReference type="InterPro" id="IPR052921">
    <property type="entry name" value="GPCR1_Superfamily_Member"/>
</dbReference>
<keyword evidence="5 14" id="KW-0552">Olfaction</keyword>
<keyword evidence="17" id="KW-1185">Reference proteome</keyword>
<dbReference type="InterPro" id="IPR000276">
    <property type="entry name" value="GPCR_Rhodpsn"/>
</dbReference>
<dbReference type="AlphaFoldDB" id="A0A8C6LHD2"/>
<keyword evidence="11" id="KW-0325">Glycoprotein</keyword>
<dbReference type="KEGG" id="nfu:107372740"/>
<reference evidence="16" key="1">
    <citation type="submission" date="2025-08" db="UniProtKB">
        <authorList>
            <consortium name="Ensembl"/>
        </authorList>
    </citation>
    <scope>IDENTIFICATION</scope>
</reference>
<feature type="transmembrane region" description="Helical" evidence="14">
    <location>
        <begin position="240"/>
        <end position="257"/>
    </location>
</feature>
<dbReference type="GO" id="GO:0005886">
    <property type="term" value="C:plasma membrane"/>
    <property type="evidence" value="ECO:0007669"/>
    <property type="project" value="UniProtKB-SubCell"/>
</dbReference>
<dbReference type="GeneTree" id="ENSGT01030000234640"/>
<evidence type="ECO:0000256" key="13">
    <source>
        <dbReference type="RuleBase" id="RU000688"/>
    </source>
</evidence>
<feature type="transmembrane region" description="Helical" evidence="14">
    <location>
        <begin position="96"/>
        <end position="118"/>
    </location>
</feature>
<keyword evidence="7 13" id="KW-0297">G-protein coupled receptor</keyword>
<evidence type="ECO:0000256" key="11">
    <source>
        <dbReference type="ARBA" id="ARBA00023180"/>
    </source>
</evidence>
<feature type="domain" description="G-protein coupled receptors family 1 profile" evidence="15">
    <location>
        <begin position="39"/>
        <end position="287"/>
    </location>
</feature>
<keyword evidence="8 14" id="KW-0472">Membrane</keyword>
<dbReference type="Ensembl" id="ENSNFUT00015019731.1">
    <property type="protein sequence ID" value="ENSNFUP00015018853.1"/>
    <property type="gene ID" value="ENSNFUG00015009036.1"/>
</dbReference>
<evidence type="ECO:0000259" key="15">
    <source>
        <dbReference type="PROSITE" id="PS50262"/>
    </source>
</evidence>
<comment type="subcellular location">
    <subcellularLocation>
        <location evidence="1 14">Cell membrane</location>
        <topology evidence="1 14">Multi-pass membrane protein</topology>
    </subcellularLocation>
</comment>
<dbReference type="PRINTS" id="PR00237">
    <property type="entry name" value="GPCRRHODOPSN"/>
</dbReference>
<keyword evidence="6 14" id="KW-1133">Transmembrane helix</keyword>
<dbReference type="GO" id="GO:0004984">
    <property type="term" value="F:olfactory receptor activity"/>
    <property type="evidence" value="ECO:0007669"/>
    <property type="project" value="InterPro"/>
</dbReference>
<dbReference type="PRINTS" id="PR00245">
    <property type="entry name" value="OLFACTORYR"/>
</dbReference>
<dbReference type="Pfam" id="PF13853">
    <property type="entry name" value="7tm_4"/>
    <property type="match status" value="1"/>
</dbReference>
<evidence type="ECO:0000313" key="17">
    <source>
        <dbReference type="Proteomes" id="UP000694548"/>
    </source>
</evidence>
<keyword evidence="4 13" id="KW-0812">Transmembrane</keyword>
<dbReference type="OMA" id="CEIATSI"/>
<dbReference type="Gene3D" id="1.20.1070.10">
    <property type="entry name" value="Rhodopsin 7-helix transmembrane proteins"/>
    <property type="match status" value="1"/>
</dbReference>
<accession>A0A8C6LHD2</accession>
<evidence type="ECO:0000256" key="7">
    <source>
        <dbReference type="ARBA" id="ARBA00023040"/>
    </source>
</evidence>
<keyword evidence="12 13" id="KW-0807">Transducer</keyword>
<evidence type="ECO:0000256" key="6">
    <source>
        <dbReference type="ARBA" id="ARBA00022989"/>
    </source>
</evidence>
<evidence type="ECO:0000256" key="2">
    <source>
        <dbReference type="ARBA" id="ARBA00022475"/>
    </source>
</evidence>
<feature type="transmembrane region" description="Helical" evidence="14">
    <location>
        <begin position="57"/>
        <end position="76"/>
    </location>
</feature>
<dbReference type="Proteomes" id="UP000694548">
    <property type="component" value="Unassembled WGS sequence"/>
</dbReference>
<keyword evidence="9" id="KW-1015">Disulfide bond</keyword>
<keyword evidence="10 13" id="KW-0675">Receptor</keyword>
<evidence type="ECO:0000256" key="14">
    <source>
        <dbReference type="RuleBase" id="RU363047"/>
    </source>
</evidence>
<evidence type="ECO:0000256" key="10">
    <source>
        <dbReference type="ARBA" id="ARBA00023170"/>
    </source>
</evidence>
<evidence type="ECO:0000256" key="3">
    <source>
        <dbReference type="ARBA" id="ARBA00022606"/>
    </source>
</evidence>
<dbReference type="GO" id="GO:0005549">
    <property type="term" value="F:odorant binding"/>
    <property type="evidence" value="ECO:0007669"/>
    <property type="project" value="TreeGrafter"/>
</dbReference>
<dbReference type="InterPro" id="IPR017452">
    <property type="entry name" value="GPCR_Rhodpsn_7TM"/>
</dbReference>
<dbReference type="OrthoDB" id="10017003at2759"/>
<reference evidence="16" key="2">
    <citation type="submission" date="2025-09" db="UniProtKB">
        <authorList>
            <consortium name="Ensembl"/>
        </authorList>
    </citation>
    <scope>IDENTIFICATION</scope>
</reference>
<sequence>MDYKLNETYITFGGFVEMVRFRHVYFVIIFTFYIMILGSNSTIVCLIVIYKNLHYPMYIFIAALLMNSLFYTTAIYPKLLLDLLSDKQIISRTMCYFQYYIFYTSVGAEFMLLTAMAYDRYVSICKPLEYPNIMKRTTICVLLVLAWLGPACAVAGSAFLSAKEKVCYFTLKELFCNNSIYKLNCTVSRTLYVYGIIFLFSIAFLPMIYIIFTYTRIFVVCYHGSKNVRRKSLQTCTPHLMVFLNFSLLSAYDVIVVRLETNISQSAHFLMTLQLIMYTPLINPIIYGLKMSEIFEKLRRLFCQVK</sequence>
<feature type="transmembrane region" description="Helical" evidence="14">
    <location>
        <begin position="139"/>
        <end position="162"/>
    </location>
</feature>
<dbReference type="GO" id="GO:0004930">
    <property type="term" value="F:G protein-coupled receptor activity"/>
    <property type="evidence" value="ECO:0007669"/>
    <property type="project" value="UniProtKB-KW"/>
</dbReference>
<dbReference type="PROSITE" id="PS00237">
    <property type="entry name" value="G_PROTEIN_RECEP_F1_1"/>
    <property type="match status" value="1"/>
</dbReference>
<evidence type="ECO:0000313" key="16">
    <source>
        <dbReference type="Ensembl" id="ENSNFUP00015018853.1"/>
    </source>
</evidence>
<dbReference type="InterPro" id="IPR000725">
    <property type="entry name" value="Olfact_rcpt"/>
</dbReference>
<proteinExistence type="inferred from homology"/>
<feature type="transmembrane region" description="Helical" evidence="14">
    <location>
        <begin position="191"/>
        <end position="219"/>
    </location>
</feature>
<protein>
    <recommendedName>
        <fullName evidence="14">Olfactory receptor</fullName>
    </recommendedName>
</protein>
<evidence type="ECO:0000256" key="5">
    <source>
        <dbReference type="ARBA" id="ARBA00022725"/>
    </source>
</evidence>